<dbReference type="GO" id="GO:0046872">
    <property type="term" value="F:metal ion binding"/>
    <property type="evidence" value="ECO:0007669"/>
    <property type="project" value="UniProtKB-KW"/>
</dbReference>
<dbReference type="PANTHER" id="PTHR12549">
    <property type="entry name" value="JMJC DOMAIN-CONTAINING HISTONE DEMETHYLATION PROTEIN"/>
    <property type="match status" value="1"/>
</dbReference>
<comment type="similarity">
    <text evidence="2">Belongs to the JARID1 histone demethylase family.</text>
</comment>
<dbReference type="GO" id="GO:0000785">
    <property type="term" value="C:chromatin"/>
    <property type="evidence" value="ECO:0007669"/>
    <property type="project" value="TreeGrafter"/>
</dbReference>
<protein>
    <recommendedName>
        <fullName evidence="5">JmjC domain-containing protein</fullName>
    </recommendedName>
</protein>
<dbReference type="PANTHER" id="PTHR12549:SF37">
    <property type="entry name" value="LYSINE-SPECIFIC DEMETHYLASE JMJ26"/>
    <property type="match status" value="1"/>
</dbReference>
<feature type="domain" description="JmjC" evidence="5">
    <location>
        <begin position="1"/>
        <end position="118"/>
    </location>
</feature>
<dbReference type="GO" id="GO:0006357">
    <property type="term" value="P:regulation of transcription by RNA polymerase II"/>
    <property type="evidence" value="ECO:0007669"/>
    <property type="project" value="TreeGrafter"/>
</dbReference>
<organism evidence="6 7">
    <name type="scientific">Hevea brasiliensis</name>
    <name type="common">Para rubber tree</name>
    <name type="synonym">Siphonia brasiliensis</name>
    <dbReference type="NCBI Taxonomy" id="3981"/>
    <lineage>
        <taxon>Eukaryota</taxon>
        <taxon>Viridiplantae</taxon>
        <taxon>Streptophyta</taxon>
        <taxon>Embryophyta</taxon>
        <taxon>Tracheophyta</taxon>
        <taxon>Spermatophyta</taxon>
        <taxon>Magnoliopsida</taxon>
        <taxon>eudicotyledons</taxon>
        <taxon>Gunneridae</taxon>
        <taxon>Pentapetalae</taxon>
        <taxon>rosids</taxon>
        <taxon>fabids</taxon>
        <taxon>Malpighiales</taxon>
        <taxon>Euphorbiaceae</taxon>
        <taxon>Crotonoideae</taxon>
        <taxon>Micrandreae</taxon>
        <taxon>Hevea</taxon>
    </lineage>
</organism>
<comment type="subcellular location">
    <subcellularLocation>
        <location evidence="1">Nucleus</location>
    </subcellularLocation>
</comment>
<evidence type="ECO:0000313" key="7">
    <source>
        <dbReference type="Proteomes" id="UP000467840"/>
    </source>
</evidence>
<dbReference type="GO" id="GO:0032454">
    <property type="term" value="F:histone H3K9 demethylase activity"/>
    <property type="evidence" value="ECO:0007669"/>
    <property type="project" value="InterPro"/>
</dbReference>
<comment type="caution">
    <text evidence="6">The sequence shown here is derived from an EMBL/GenBank/DDBJ whole genome shotgun (WGS) entry which is preliminary data.</text>
</comment>
<evidence type="ECO:0000313" key="6">
    <source>
        <dbReference type="EMBL" id="KAF2322082.1"/>
    </source>
</evidence>
<dbReference type="SMART" id="SM00558">
    <property type="entry name" value="JmjC"/>
    <property type="match status" value="1"/>
</dbReference>
<dbReference type="GO" id="GO:0003712">
    <property type="term" value="F:transcription coregulator activity"/>
    <property type="evidence" value="ECO:0007669"/>
    <property type="project" value="TreeGrafter"/>
</dbReference>
<dbReference type="Proteomes" id="UP000467840">
    <property type="component" value="Chromosome 11"/>
</dbReference>
<name>A0A6A6N7D9_HEVBR</name>
<dbReference type="FunFam" id="2.60.120.650:FF:000033">
    <property type="entry name" value="Transcription factor jumonji (JmjC) domain-containing protein"/>
    <property type="match status" value="1"/>
</dbReference>
<reference evidence="6 7" key="1">
    <citation type="journal article" date="2020" name="Mol. Plant">
        <title>The Chromosome-Based Rubber Tree Genome Provides New Insights into Spurge Genome Evolution and Rubber Biosynthesis.</title>
        <authorList>
            <person name="Liu J."/>
            <person name="Shi C."/>
            <person name="Shi C.C."/>
            <person name="Li W."/>
            <person name="Zhang Q.J."/>
            <person name="Zhang Y."/>
            <person name="Li K."/>
            <person name="Lu H.F."/>
            <person name="Shi C."/>
            <person name="Zhu S.T."/>
            <person name="Xiao Z.Y."/>
            <person name="Nan H."/>
            <person name="Yue Y."/>
            <person name="Zhu X.G."/>
            <person name="Wu Y."/>
            <person name="Hong X.N."/>
            <person name="Fan G.Y."/>
            <person name="Tong Y."/>
            <person name="Zhang D."/>
            <person name="Mao C.L."/>
            <person name="Liu Y.L."/>
            <person name="Hao S.J."/>
            <person name="Liu W.Q."/>
            <person name="Lv M.Q."/>
            <person name="Zhang H.B."/>
            <person name="Liu Y."/>
            <person name="Hu-Tang G.R."/>
            <person name="Wang J.P."/>
            <person name="Wang J.H."/>
            <person name="Sun Y.H."/>
            <person name="Ni S.B."/>
            <person name="Chen W.B."/>
            <person name="Zhang X.C."/>
            <person name="Jiao Y.N."/>
            <person name="Eichler E.E."/>
            <person name="Li G.H."/>
            <person name="Liu X."/>
            <person name="Gao L.Z."/>
        </authorList>
    </citation>
    <scope>NUCLEOTIDE SEQUENCE [LARGE SCALE GENOMIC DNA]</scope>
    <source>
        <strain evidence="7">cv. GT1</strain>
        <tissue evidence="6">Leaf</tissue>
    </source>
</reference>
<accession>A0A6A6N7D9</accession>
<keyword evidence="3" id="KW-0479">Metal-binding</keyword>
<evidence type="ECO:0000256" key="2">
    <source>
        <dbReference type="ARBA" id="ARBA00006801"/>
    </source>
</evidence>
<gene>
    <name evidence="6" type="ORF">GH714_006417</name>
</gene>
<evidence type="ECO:0000256" key="4">
    <source>
        <dbReference type="ARBA" id="ARBA00023242"/>
    </source>
</evidence>
<sequence>MCGALWDIFRREDVSKLEEYLRKHSMEFRHTYCSPVKQQVVHPIHDQCFYLTSEHKKKLKEEFGIEPWTFEQRVGEAVFIPAGCPHQVRNLKSCTKVAVDFVSPENVQECLRLTKEFRQLPKNHRAREDKLEIKKMIIYAIAEAIKDLEELIQ</sequence>
<dbReference type="InterPro" id="IPR045109">
    <property type="entry name" value="LSDs-like"/>
</dbReference>
<dbReference type="EMBL" id="JAAGAX010000002">
    <property type="protein sequence ID" value="KAF2322082.1"/>
    <property type="molecule type" value="Genomic_DNA"/>
</dbReference>
<dbReference type="Pfam" id="PF02373">
    <property type="entry name" value="JmjC"/>
    <property type="match status" value="1"/>
</dbReference>
<keyword evidence="7" id="KW-1185">Reference proteome</keyword>
<proteinExistence type="inferred from homology"/>
<dbReference type="AlphaFoldDB" id="A0A6A6N7D9"/>
<evidence type="ECO:0000256" key="1">
    <source>
        <dbReference type="ARBA" id="ARBA00004123"/>
    </source>
</evidence>
<dbReference type="InterPro" id="IPR003347">
    <property type="entry name" value="JmjC_dom"/>
</dbReference>
<evidence type="ECO:0000259" key="5">
    <source>
        <dbReference type="PROSITE" id="PS51184"/>
    </source>
</evidence>
<dbReference type="GO" id="GO:0031490">
    <property type="term" value="F:chromatin DNA binding"/>
    <property type="evidence" value="ECO:0007669"/>
    <property type="project" value="TreeGrafter"/>
</dbReference>
<dbReference type="PROSITE" id="PS51184">
    <property type="entry name" value="JMJC"/>
    <property type="match status" value="1"/>
</dbReference>
<evidence type="ECO:0000256" key="3">
    <source>
        <dbReference type="ARBA" id="ARBA00022723"/>
    </source>
</evidence>
<dbReference type="SUPFAM" id="SSF51197">
    <property type="entry name" value="Clavaminate synthase-like"/>
    <property type="match status" value="1"/>
</dbReference>
<dbReference type="Gene3D" id="2.60.120.650">
    <property type="entry name" value="Cupin"/>
    <property type="match status" value="1"/>
</dbReference>
<keyword evidence="4" id="KW-0539">Nucleus</keyword>
<dbReference type="GO" id="GO:0000118">
    <property type="term" value="C:histone deacetylase complex"/>
    <property type="evidence" value="ECO:0007669"/>
    <property type="project" value="TreeGrafter"/>
</dbReference>